<comment type="caution">
    <text evidence="1">The sequence shown here is derived from an EMBL/GenBank/DDBJ whole genome shotgun (WGS) entry which is preliminary data.</text>
</comment>
<evidence type="ECO:0000313" key="1">
    <source>
        <dbReference type="EMBL" id="KAJ2970251.1"/>
    </source>
</evidence>
<name>A0ACC1MV59_9HYPO</name>
<dbReference type="EMBL" id="JANJQO010001573">
    <property type="protein sequence ID" value="KAJ2970251.1"/>
    <property type="molecule type" value="Genomic_DNA"/>
</dbReference>
<reference evidence="1" key="1">
    <citation type="submission" date="2022-08" db="EMBL/GenBank/DDBJ databases">
        <title>Genome Sequence of Lecanicillium fungicola.</title>
        <authorList>
            <person name="Buettner E."/>
        </authorList>
    </citation>
    <scope>NUCLEOTIDE SEQUENCE</scope>
    <source>
        <strain evidence="1">Babe33</strain>
    </source>
</reference>
<proteinExistence type="predicted"/>
<dbReference type="Proteomes" id="UP001143910">
    <property type="component" value="Unassembled WGS sequence"/>
</dbReference>
<evidence type="ECO:0000313" key="2">
    <source>
        <dbReference type="Proteomes" id="UP001143910"/>
    </source>
</evidence>
<sequence>MGLEVKQRLASDGEEWLRLRCAAKMIDKGRFDTETIVFDTQGRMVALSHQVAMAVDMTRNYDKRPKDELDGLWFH</sequence>
<keyword evidence="2" id="KW-1185">Reference proteome</keyword>
<gene>
    <name evidence="1" type="ORF">NQ176_g8275</name>
</gene>
<organism evidence="1 2">
    <name type="scientific">Zarea fungicola</name>
    <dbReference type="NCBI Taxonomy" id="93591"/>
    <lineage>
        <taxon>Eukaryota</taxon>
        <taxon>Fungi</taxon>
        <taxon>Dikarya</taxon>
        <taxon>Ascomycota</taxon>
        <taxon>Pezizomycotina</taxon>
        <taxon>Sordariomycetes</taxon>
        <taxon>Hypocreomycetidae</taxon>
        <taxon>Hypocreales</taxon>
        <taxon>Cordycipitaceae</taxon>
        <taxon>Zarea</taxon>
    </lineage>
</organism>
<accession>A0ACC1MV59</accession>
<protein>
    <submittedName>
        <fullName evidence="1">Uncharacterized protein</fullName>
    </submittedName>
</protein>